<evidence type="ECO:0000313" key="2">
    <source>
        <dbReference type="EMBL" id="KAJ5246579.1"/>
    </source>
</evidence>
<dbReference type="InterPro" id="IPR036188">
    <property type="entry name" value="FAD/NAD-bd_sf"/>
</dbReference>
<dbReference type="PANTHER" id="PTHR46865">
    <property type="entry name" value="OXIDOREDUCTASE-RELATED"/>
    <property type="match status" value="1"/>
</dbReference>
<keyword evidence="3" id="KW-1185">Reference proteome</keyword>
<feature type="compositionally biased region" description="Polar residues" evidence="1">
    <location>
        <begin position="1"/>
        <end position="10"/>
    </location>
</feature>
<organism evidence="2 3">
    <name type="scientific">Penicillium chermesinum</name>
    <dbReference type="NCBI Taxonomy" id="63820"/>
    <lineage>
        <taxon>Eukaryota</taxon>
        <taxon>Fungi</taxon>
        <taxon>Dikarya</taxon>
        <taxon>Ascomycota</taxon>
        <taxon>Pezizomycotina</taxon>
        <taxon>Eurotiomycetes</taxon>
        <taxon>Eurotiomycetidae</taxon>
        <taxon>Eurotiales</taxon>
        <taxon>Aspergillaceae</taxon>
        <taxon>Penicillium</taxon>
    </lineage>
</organism>
<dbReference type="Gene3D" id="3.50.50.60">
    <property type="entry name" value="FAD/NAD(P)-binding domain"/>
    <property type="match status" value="1"/>
</dbReference>
<dbReference type="Gene3D" id="3.30.9.30">
    <property type="match status" value="1"/>
</dbReference>
<proteinExistence type="predicted"/>
<gene>
    <name evidence="2" type="ORF">N7468_001562</name>
</gene>
<reference evidence="2" key="2">
    <citation type="journal article" date="2023" name="IMA Fungus">
        <title>Comparative genomic study of the Penicillium genus elucidates a diverse pangenome and 15 lateral gene transfer events.</title>
        <authorList>
            <person name="Petersen C."/>
            <person name="Sorensen T."/>
            <person name="Nielsen M.R."/>
            <person name="Sondergaard T.E."/>
            <person name="Sorensen J.L."/>
            <person name="Fitzpatrick D.A."/>
            <person name="Frisvad J.C."/>
            <person name="Nielsen K.L."/>
        </authorList>
    </citation>
    <scope>NUCLEOTIDE SEQUENCE</scope>
    <source>
        <strain evidence="2">IBT 19713</strain>
    </source>
</reference>
<evidence type="ECO:0000256" key="1">
    <source>
        <dbReference type="SAM" id="MobiDB-lite"/>
    </source>
</evidence>
<evidence type="ECO:0008006" key="4">
    <source>
        <dbReference type="Google" id="ProtNLM"/>
    </source>
</evidence>
<sequence length="173" mass="18868">MFSEQVTSIRYSEDDGGPATVESSGSLSTAQYVLVVACDGLTSRTRAIGLGGNVREHMHPLYSWAAFFTIKKDLIDESKLVIFYSAPGGHLIGTGLNPSGGNIIGFMALHRHPDEQSIHSFREASKQGIDATKKFVYEHYKGSGWGTDEILAEMMATGEFYSTEFAQVKPPTL</sequence>
<feature type="region of interest" description="Disordered" evidence="1">
    <location>
        <begin position="1"/>
        <end position="24"/>
    </location>
</feature>
<name>A0A9W9TYR8_9EURO</name>
<dbReference type="RefSeq" id="XP_058334000.1">
    <property type="nucleotide sequence ID" value="XM_058470859.1"/>
</dbReference>
<protein>
    <recommendedName>
        <fullName evidence="4">FAD-binding domain-containing protein</fullName>
    </recommendedName>
</protein>
<dbReference type="OrthoDB" id="655030at2759"/>
<dbReference type="EMBL" id="JAPQKS010000002">
    <property type="protein sequence ID" value="KAJ5246579.1"/>
    <property type="molecule type" value="Genomic_DNA"/>
</dbReference>
<dbReference type="AlphaFoldDB" id="A0A9W9TYR8"/>
<dbReference type="GeneID" id="83198162"/>
<reference evidence="2" key="1">
    <citation type="submission" date="2022-11" db="EMBL/GenBank/DDBJ databases">
        <authorList>
            <person name="Petersen C."/>
        </authorList>
    </citation>
    <scope>NUCLEOTIDE SEQUENCE</scope>
    <source>
        <strain evidence="2">IBT 19713</strain>
    </source>
</reference>
<accession>A0A9W9TYR8</accession>
<dbReference type="InterPro" id="IPR051704">
    <property type="entry name" value="FAD_aromatic-hydroxylase"/>
</dbReference>
<comment type="caution">
    <text evidence="2">The sequence shown here is derived from an EMBL/GenBank/DDBJ whole genome shotgun (WGS) entry which is preliminary data.</text>
</comment>
<dbReference type="PANTHER" id="PTHR46865:SF2">
    <property type="entry name" value="MONOOXYGENASE"/>
    <property type="match status" value="1"/>
</dbReference>
<dbReference type="Proteomes" id="UP001150941">
    <property type="component" value="Unassembled WGS sequence"/>
</dbReference>
<evidence type="ECO:0000313" key="3">
    <source>
        <dbReference type="Proteomes" id="UP001150941"/>
    </source>
</evidence>